<dbReference type="Pfam" id="PF13191">
    <property type="entry name" value="AAA_16"/>
    <property type="match status" value="1"/>
</dbReference>
<dbReference type="InterPro" id="IPR016032">
    <property type="entry name" value="Sig_transdc_resp-reg_C-effctor"/>
</dbReference>
<sequence length="587" mass="64010">MSFGALLARRPLVGRDAELAALRTLHTPGGPLVAVVHGVAGTGKSALLRAFAAEHDHVTVVDGRAVEPTPEGFLAAAGETPPQLLIIDTFERLRLLDDWLRHTYFPSLPETTRIVIATRDKPGAVWRASFGEYLHVIGLGPLAPADAHAVLEQHGLDPQQAAEVNRFVRGHPLSLQLAASARREHPDAVIPTVTQELAHLYLDGLDAPTRAALDQACVLRRVTRSLLPDGYERLEPLPFVELTPEGLVIHDTVREAVSALLRATDPVRHRAVRAHAWRQIRSELPDGGWASVADMIALVEEPLVREAFFPTSIQHYAVETARPSDRDAILAIVARHQPGATTALMADWWDAVPDAFRVARSPRGTVVAFTILCDLRDVPQGLFMRDPLCQAWREHLRAYPVPKGQRVLAARLALAHGTGSAPSPCFSALLRDVERASLQAGQVRRIYSAQGGDAIDVQLEAIGYLAIDGDATVCDLGPESVPGWLSELAARDLPLARTTLNADARELTLEGRTVALTKLECDVLRYLQEREGQVVERQALLRDVWGYEWSGGANAADVAISGLRRKLGERAKALETVRGVGFRLNHL</sequence>
<comment type="caution">
    <text evidence="4">The sequence shown here is derived from an EMBL/GenBank/DDBJ whole genome shotgun (WGS) entry which is preliminary data.</text>
</comment>
<dbReference type="PROSITE" id="PS51755">
    <property type="entry name" value="OMPR_PHOB"/>
    <property type="match status" value="1"/>
</dbReference>
<keyword evidence="5" id="KW-1185">Reference proteome</keyword>
<dbReference type="SMART" id="SM00862">
    <property type="entry name" value="Trans_reg_C"/>
    <property type="match status" value="1"/>
</dbReference>
<dbReference type="RefSeq" id="WP_270029698.1">
    <property type="nucleotide sequence ID" value="NZ_JAPDDP010000103.1"/>
</dbReference>
<feature type="domain" description="OmpR/PhoB-type" evidence="3">
    <location>
        <begin position="490"/>
        <end position="586"/>
    </location>
</feature>
<dbReference type="SUPFAM" id="SSF46894">
    <property type="entry name" value="C-terminal effector domain of the bipartite response regulators"/>
    <property type="match status" value="1"/>
</dbReference>
<dbReference type="Gene3D" id="1.10.10.10">
    <property type="entry name" value="Winged helix-like DNA-binding domain superfamily/Winged helix DNA-binding domain"/>
    <property type="match status" value="1"/>
</dbReference>
<dbReference type="Pfam" id="PF00486">
    <property type="entry name" value="Trans_reg_C"/>
    <property type="match status" value="1"/>
</dbReference>
<dbReference type="Proteomes" id="UP001147653">
    <property type="component" value="Unassembled WGS sequence"/>
</dbReference>
<evidence type="ECO:0000256" key="2">
    <source>
        <dbReference type="PROSITE-ProRule" id="PRU01091"/>
    </source>
</evidence>
<keyword evidence="1 2" id="KW-0238">DNA-binding</keyword>
<dbReference type="GO" id="GO:0003677">
    <property type="term" value="F:DNA binding"/>
    <property type="evidence" value="ECO:0007669"/>
    <property type="project" value="UniProtKB-UniRule"/>
</dbReference>
<evidence type="ECO:0000259" key="3">
    <source>
        <dbReference type="PROSITE" id="PS51755"/>
    </source>
</evidence>
<dbReference type="InterPro" id="IPR036388">
    <property type="entry name" value="WH-like_DNA-bd_sf"/>
</dbReference>
<evidence type="ECO:0000313" key="4">
    <source>
        <dbReference type="EMBL" id="MDA0185210.1"/>
    </source>
</evidence>
<protein>
    <submittedName>
        <fullName evidence="4">Winged helix-turn-helix domain-containing protein</fullName>
    </submittedName>
</protein>
<dbReference type="CDD" id="cd00383">
    <property type="entry name" value="trans_reg_C"/>
    <property type="match status" value="1"/>
</dbReference>
<name>A0A9X3SER2_9ACTN</name>
<dbReference type="InterPro" id="IPR041664">
    <property type="entry name" value="AAA_16"/>
</dbReference>
<organism evidence="4 5">
    <name type="scientific">Solirubrobacter phytolaccae</name>
    <dbReference type="NCBI Taxonomy" id="1404360"/>
    <lineage>
        <taxon>Bacteria</taxon>
        <taxon>Bacillati</taxon>
        <taxon>Actinomycetota</taxon>
        <taxon>Thermoleophilia</taxon>
        <taxon>Solirubrobacterales</taxon>
        <taxon>Solirubrobacteraceae</taxon>
        <taxon>Solirubrobacter</taxon>
    </lineage>
</organism>
<feature type="DNA-binding region" description="OmpR/PhoB-type" evidence="2">
    <location>
        <begin position="490"/>
        <end position="586"/>
    </location>
</feature>
<evidence type="ECO:0000313" key="5">
    <source>
        <dbReference type="Proteomes" id="UP001147653"/>
    </source>
</evidence>
<dbReference type="EMBL" id="JAPDDP010000103">
    <property type="protein sequence ID" value="MDA0185210.1"/>
    <property type="molecule type" value="Genomic_DNA"/>
</dbReference>
<gene>
    <name evidence="4" type="ORF">OJ997_33205</name>
</gene>
<dbReference type="GO" id="GO:0006355">
    <property type="term" value="P:regulation of DNA-templated transcription"/>
    <property type="evidence" value="ECO:0007669"/>
    <property type="project" value="InterPro"/>
</dbReference>
<dbReference type="InterPro" id="IPR001867">
    <property type="entry name" value="OmpR/PhoB-type_DNA-bd"/>
</dbReference>
<accession>A0A9X3SER2</accession>
<dbReference type="AlphaFoldDB" id="A0A9X3SER2"/>
<reference evidence="4" key="1">
    <citation type="submission" date="2022-10" db="EMBL/GenBank/DDBJ databases">
        <title>The WGS of Solirubrobacter phytolaccae KCTC 29190.</title>
        <authorList>
            <person name="Jiang Z."/>
        </authorList>
    </citation>
    <scope>NUCLEOTIDE SEQUENCE</scope>
    <source>
        <strain evidence="4">KCTC 29190</strain>
    </source>
</reference>
<dbReference type="SUPFAM" id="SSF52540">
    <property type="entry name" value="P-loop containing nucleoside triphosphate hydrolases"/>
    <property type="match status" value="1"/>
</dbReference>
<dbReference type="GO" id="GO:0000160">
    <property type="term" value="P:phosphorelay signal transduction system"/>
    <property type="evidence" value="ECO:0007669"/>
    <property type="project" value="InterPro"/>
</dbReference>
<proteinExistence type="predicted"/>
<evidence type="ECO:0000256" key="1">
    <source>
        <dbReference type="ARBA" id="ARBA00023125"/>
    </source>
</evidence>
<dbReference type="InterPro" id="IPR027417">
    <property type="entry name" value="P-loop_NTPase"/>
</dbReference>